<dbReference type="SUPFAM" id="SSF55811">
    <property type="entry name" value="Nudix"/>
    <property type="match status" value="1"/>
</dbReference>
<dbReference type="NCBIfam" id="NF007980">
    <property type="entry name" value="PRK10707.1"/>
    <property type="match status" value="1"/>
</dbReference>
<evidence type="ECO:0000256" key="1">
    <source>
        <dbReference type="ARBA" id="ARBA00001936"/>
    </source>
</evidence>
<protein>
    <submittedName>
        <fullName evidence="8">NUDIX domain-containing protein</fullName>
    </submittedName>
</protein>
<reference evidence="8 9" key="1">
    <citation type="submission" date="2016-11" db="EMBL/GenBank/DDBJ databases">
        <authorList>
            <person name="Jaros S."/>
            <person name="Januszkiewicz K."/>
            <person name="Wedrychowicz H."/>
        </authorList>
    </citation>
    <scope>NUCLEOTIDE SEQUENCE [LARGE SCALE GENOMIC DNA]</scope>
    <source>
        <strain evidence="8 9">DSM 100565</strain>
    </source>
</reference>
<dbReference type="InterPro" id="IPR000086">
    <property type="entry name" value="NUDIX_hydrolase_dom"/>
</dbReference>
<dbReference type="AlphaFoldDB" id="A0A1M6FV41"/>
<keyword evidence="6" id="KW-0464">Manganese</keyword>
<keyword evidence="9" id="KW-1185">Reference proteome</keyword>
<dbReference type="InterPro" id="IPR015797">
    <property type="entry name" value="NUDIX_hydrolase-like_dom_sf"/>
</dbReference>
<dbReference type="GO" id="GO:0010945">
    <property type="term" value="F:coenzyme A diphosphatase activity"/>
    <property type="evidence" value="ECO:0007669"/>
    <property type="project" value="InterPro"/>
</dbReference>
<dbReference type="Pfam" id="PF00293">
    <property type="entry name" value="NUDIX"/>
    <property type="match status" value="1"/>
</dbReference>
<accession>A0A1M6FV41</accession>
<sequence>MRRRMAATRMTRPEVARDLDLLRRALDRPGEATSDFDLNPDLPLPAGHALRPAGVLAAFTPGPAGLELILTRRSAALRHHPGQIAFPGGKQDPGDATVIDAALREAEEEVGLPRGAARILGTLPPHRTVTGFHVTPVVGWVPAPFAELAEPDEVDEIFRVPFAFVTDPANFRVEARSWNGTRRHYYVAPRGPWYIWGATARMLRGLAERVASCR</sequence>
<keyword evidence="5" id="KW-0460">Magnesium</keyword>
<dbReference type="InterPro" id="IPR045121">
    <property type="entry name" value="CoAse"/>
</dbReference>
<dbReference type="PROSITE" id="PS51462">
    <property type="entry name" value="NUDIX"/>
    <property type="match status" value="1"/>
</dbReference>
<evidence type="ECO:0000256" key="6">
    <source>
        <dbReference type="ARBA" id="ARBA00023211"/>
    </source>
</evidence>
<dbReference type="GO" id="GO:0046872">
    <property type="term" value="F:metal ion binding"/>
    <property type="evidence" value="ECO:0007669"/>
    <property type="project" value="UniProtKB-KW"/>
</dbReference>
<dbReference type="CDD" id="cd03426">
    <property type="entry name" value="NUDIX_CoAse_Nudt7"/>
    <property type="match status" value="1"/>
</dbReference>
<gene>
    <name evidence="8" type="ORF">SAMN05444417_2518</name>
</gene>
<keyword evidence="3" id="KW-0479">Metal-binding</keyword>
<dbReference type="PANTHER" id="PTHR12992:SF11">
    <property type="entry name" value="MITOCHONDRIAL COENZYME A DIPHOSPHATASE NUDT8"/>
    <property type="match status" value="1"/>
</dbReference>
<evidence type="ECO:0000256" key="3">
    <source>
        <dbReference type="ARBA" id="ARBA00022723"/>
    </source>
</evidence>
<organism evidence="8 9">
    <name type="scientific">Wenxinia saemankumensis</name>
    <dbReference type="NCBI Taxonomy" id="1447782"/>
    <lineage>
        <taxon>Bacteria</taxon>
        <taxon>Pseudomonadati</taxon>
        <taxon>Pseudomonadota</taxon>
        <taxon>Alphaproteobacteria</taxon>
        <taxon>Rhodobacterales</taxon>
        <taxon>Roseobacteraceae</taxon>
        <taxon>Wenxinia</taxon>
    </lineage>
</organism>
<evidence type="ECO:0000256" key="2">
    <source>
        <dbReference type="ARBA" id="ARBA00001946"/>
    </source>
</evidence>
<dbReference type="STRING" id="1447782.SAMN05444417_2518"/>
<evidence type="ECO:0000256" key="5">
    <source>
        <dbReference type="ARBA" id="ARBA00022842"/>
    </source>
</evidence>
<dbReference type="Proteomes" id="UP000184292">
    <property type="component" value="Unassembled WGS sequence"/>
</dbReference>
<evidence type="ECO:0000256" key="4">
    <source>
        <dbReference type="ARBA" id="ARBA00022801"/>
    </source>
</evidence>
<evidence type="ECO:0000313" key="9">
    <source>
        <dbReference type="Proteomes" id="UP000184292"/>
    </source>
</evidence>
<proteinExistence type="predicted"/>
<comment type="cofactor">
    <cofactor evidence="2">
        <name>Mg(2+)</name>
        <dbReference type="ChEBI" id="CHEBI:18420"/>
    </cofactor>
</comment>
<dbReference type="Gene3D" id="3.90.79.10">
    <property type="entry name" value="Nucleoside Triphosphate Pyrophosphohydrolase"/>
    <property type="match status" value="1"/>
</dbReference>
<feature type="domain" description="Nudix hydrolase" evidence="7">
    <location>
        <begin position="49"/>
        <end position="181"/>
    </location>
</feature>
<evidence type="ECO:0000259" key="7">
    <source>
        <dbReference type="PROSITE" id="PS51462"/>
    </source>
</evidence>
<keyword evidence="4" id="KW-0378">Hydrolase</keyword>
<dbReference type="PANTHER" id="PTHR12992">
    <property type="entry name" value="NUDIX HYDROLASE"/>
    <property type="match status" value="1"/>
</dbReference>
<evidence type="ECO:0000313" key="8">
    <source>
        <dbReference type="EMBL" id="SHJ01544.1"/>
    </source>
</evidence>
<comment type="cofactor">
    <cofactor evidence="1">
        <name>Mn(2+)</name>
        <dbReference type="ChEBI" id="CHEBI:29035"/>
    </cofactor>
</comment>
<name>A0A1M6FV41_9RHOB</name>
<dbReference type="EMBL" id="FQYO01000004">
    <property type="protein sequence ID" value="SHJ01544.1"/>
    <property type="molecule type" value="Genomic_DNA"/>
</dbReference>